<protein>
    <recommendedName>
        <fullName evidence="4">Cornifelin</fullName>
    </recommendedName>
</protein>
<evidence type="ECO:0000256" key="1">
    <source>
        <dbReference type="ARBA" id="ARBA00009024"/>
    </source>
</evidence>
<accession>A0AAE1D176</accession>
<evidence type="ECO:0008006" key="4">
    <source>
        <dbReference type="Google" id="ProtNLM"/>
    </source>
</evidence>
<gene>
    <name evidence="2" type="ORF">RRG08_019285</name>
</gene>
<name>A0AAE1D176_9GAST</name>
<dbReference type="NCBIfam" id="TIGR01571">
    <property type="entry name" value="A_thal_Cys_rich"/>
    <property type="match status" value="1"/>
</dbReference>
<dbReference type="PANTHER" id="PTHR15907">
    <property type="entry name" value="DUF614 FAMILY PROTEIN-RELATED"/>
    <property type="match status" value="1"/>
</dbReference>
<dbReference type="EMBL" id="JAWDGP010005839">
    <property type="protein sequence ID" value="KAK3751076.1"/>
    <property type="molecule type" value="Genomic_DNA"/>
</dbReference>
<organism evidence="2 3">
    <name type="scientific">Elysia crispata</name>
    <name type="common">lettuce slug</name>
    <dbReference type="NCBI Taxonomy" id="231223"/>
    <lineage>
        <taxon>Eukaryota</taxon>
        <taxon>Metazoa</taxon>
        <taxon>Spiralia</taxon>
        <taxon>Lophotrochozoa</taxon>
        <taxon>Mollusca</taxon>
        <taxon>Gastropoda</taxon>
        <taxon>Heterobranchia</taxon>
        <taxon>Euthyneura</taxon>
        <taxon>Panpulmonata</taxon>
        <taxon>Sacoglossa</taxon>
        <taxon>Placobranchoidea</taxon>
        <taxon>Plakobranchidae</taxon>
        <taxon>Elysia</taxon>
    </lineage>
</organism>
<evidence type="ECO:0000313" key="3">
    <source>
        <dbReference type="Proteomes" id="UP001283361"/>
    </source>
</evidence>
<dbReference type="InterPro" id="IPR006461">
    <property type="entry name" value="PLAC_motif_containing"/>
</dbReference>
<dbReference type="AlphaFoldDB" id="A0AAE1D176"/>
<comment type="similarity">
    <text evidence="1">Belongs to the cornifelin family.</text>
</comment>
<sequence length="157" mass="17644">MFGSHRISYIFENLCLFSIDQKSTKENMSELQAGGRNEPIVAAQPMQNTTVIIQQPQPQVWQRDWSTGMFSCFDDIPICLLGYFCGLCLACKVSSDMDESVCVPICLPLPVSILRTKWRTQQNIMGSIMDDCVMTTFCGPCTLCQLAREVQSVKRQG</sequence>
<reference evidence="2" key="1">
    <citation type="journal article" date="2023" name="G3 (Bethesda)">
        <title>A reference genome for the long-term kleptoplast-retaining sea slug Elysia crispata morphotype clarki.</title>
        <authorList>
            <person name="Eastman K.E."/>
            <person name="Pendleton A.L."/>
            <person name="Shaikh M.A."/>
            <person name="Suttiyut T."/>
            <person name="Ogas R."/>
            <person name="Tomko P."/>
            <person name="Gavelis G."/>
            <person name="Widhalm J.R."/>
            <person name="Wisecaver J.H."/>
        </authorList>
    </citation>
    <scope>NUCLEOTIDE SEQUENCE</scope>
    <source>
        <strain evidence="2">ECLA1</strain>
    </source>
</reference>
<keyword evidence="3" id="KW-1185">Reference proteome</keyword>
<comment type="caution">
    <text evidence="2">The sequence shown here is derived from an EMBL/GenBank/DDBJ whole genome shotgun (WGS) entry which is preliminary data.</text>
</comment>
<evidence type="ECO:0000313" key="2">
    <source>
        <dbReference type="EMBL" id="KAK3751076.1"/>
    </source>
</evidence>
<dbReference type="Pfam" id="PF04749">
    <property type="entry name" value="PLAC8"/>
    <property type="match status" value="1"/>
</dbReference>
<dbReference type="Proteomes" id="UP001283361">
    <property type="component" value="Unassembled WGS sequence"/>
</dbReference>
<proteinExistence type="inferred from homology"/>